<name>E0VJD0_PEDHC</name>
<feature type="transmembrane region" description="Helical" evidence="5">
    <location>
        <begin position="251"/>
        <end position="273"/>
    </location>
</feature>
<dbReference type="EnsemblMetazoa" id="PHUM243100-RA">
    <property type="protein sequence ID" value="PHUM243100-PA"/>
    <property type="gene ID" value="PHUM243100"/>
</dbReference>
<dbReference type="Pfam" id="PF00083">
    <property type="entry name" value="Sugar_tr"/>
    <property type="match status" value="1"/>
</dbReference>
<dbReference type="Gene3D" id="1.20.1250.20">
    <property type="entry name" value="MFS general substrate transporter like domains"/>
    <property type="match status" value="1"/>
</dbReference>
<reference evidence="8" key="3">
    <citation type="submission" date="2021-02" db="UniProtKB">
        <authorList>
            <consortium name="EnsemblMetazoa"/>
        </authorList>
    </citation>
    <scope>IDENTIFICATION</scope>
    <source>
        <strain evidence="8">USDA</strain>
    </source>
</reference>
<feature type="transmembrane region" description="Helical" evidence="5">
    <location>
        <begin position="57"/>
        <end position="80"/>
    </location>
</feature>
<reference evidence="7" key="2">
    <citation type="submission" date="2007-04" db="EMBL/GenBank/DDBJ databases">
        <title>The genome of the human body louse.</title>
        <authorList>
            <consortium name="The Human Body Louse Genome Consortium"/>
            <person name="Kirkness E."/>
            <person name="Walenz B."/>
            <person name="Hass B."/>
            <person name="Bruggner R."/>
            <person name="Strausberg R."/>
        </authorList>
    </citation>
    <scope>NUCLEOTIDE SEQUENCE</scope>
    <source>
        <strain evidence="7">USDA</strain>
    </source>
</reference>
<reference evidence="7" key="1">
    <citation type="submission" date="2007-04" db="EMBL/GenBank/DDBJ databases">
        <title>Annotation of Pediculus humanus corporis strain USDA.</title>
        <authorList>
            <person name="Kirkness E."/>
            <person name="Hannick L."/>
            <person name="Hass B."/>
            <person name="Bruggner R."/>
            <person name="Lawson D."/>
            <person name="Bidwell S."/>
            <person name="Joardar V."/>
            <person name="Caler E."/>
            <person name="Walenz B."/>
            <person name="Inman J."/>
            <person name="Schobel S."/>
            <person name="Galinsky K."/>
            <person name="Amedeo P."/>
            <person name="Strausberg R."/>
        </authorList>
    </citation>
    <scope>NUCLEOTIDE SEQUENCE</scope>
    <source>
        <strain evidence="7">USDA</strain>
    </source>
</reference>
<dbReference type="VEuPathDB" id="VectorBase:PHUM243100"/>
<sequence length="496" mass="56765">MGNSKEPLKKFNDKFLSNDLPEGNKQPFLNNDDDNYQFDHLMEEIGNDGKFQKRFNFLYNFIIVIFLTMPYLNIILAMTIPEHFCQVPGMEATNYSLEEWKEIWLLKINKSGETLYDSCKMYIVNGTEKNSISCLYGWNFDRTWYSETVTTEQNWVCDKEIYVSNTFAAGRIGEIIGTFVFGQLGDSYGRKPVFYLSILILIIGRTLSVFVSGNYLFFLFSIALGSTASTSVFQSPLVISMEVSDEKKRSHIAFLQCTGWVLGLCLLILIAWGLRDWKLIMLVSTLPNIVCFFMYELLPESPRWLASRGKIEEAVNVLKYISNINKTKIPKNTYSVLEKIKNKKETFYGLASLFANWRLAKNTIIIITCWSVSGLCYYVITLNVTNMSGNPFMNFFWQSLVELPGYILGKVLSDRIGRRWTQTGAYALGGAFCLSTLLVQTLIDLRLPYVLLLGMIILGGLSSSFLPETLYKKLPETLDDAKIFGKNQKYWSFSLE</sequence>
<evidence type="ECO:0000259" key="6">
    <source>
        <dbReference type="PROSITE" id="PS50850"/>
    </source>
</evidence>
<evidence type="ECO:0000256" key="5">
    <source>
        <dbReference type="SAM" id="Phobius"/>
    </source>
</evidence>
<keyword evidence="3 5" id="KW-1133">Transmembrane helix</keyword>
<dbReference type="OrthoDB" id="5296287at2759"/>
<dbReference type="CTD" id="8230759"/>
<organism>
    <name type="scientific">Pediculus humanus subsp. corporis</name>
    <name type="common">Body louse</name>
    <dbReference type="NCBI Taxonomy" id="121224"/>
    <lineage>
        <taxon>Eukaryota</taxon>
        <taxon>Metazoa</taxon>
        <taxon>Ecdysozoa</taxon>
        <taxon>Arthropoda</taxon>
        <taxon>Hexapoda</taxon>
        <taxon>Insecta</taxon>
        <taxon>Pterygota</taxon>
        <taxon>Neoptera</taxon>
        <taxon>Paraneoptera</taxon>
        <taxon>Psocodea</taxon>
        <taxon>Troctomorpha</taxon>
        <taxon>Phthiraptera</taxon>
        <taxon>Anoplura</taxon>
        <taxon>Pediculidae</taxon>
        <taxon>Pediculus</taxon>
    </lineage>
</organism>
<dbReference type="AlphaFoldDB" id="E0VJD0"/>
<evidence type="ECO:0000313" key="9">
    <source>
        <dbReference type="Proteomes" id="UP000009046"/>
    </source>
</evidence>
<dbReference type="InterPro" id="IPR036259">
    <property type="entry name" value="MFS_trans_sf"/>
</dbReference>
<dbReference type="SUPFAM" id="SSF103473">
    <property type="entry name" value="MFS general substrate transporter"/>
    <property type="match status" value="1"/>
</dbReference>
<feature type="transmembrane region" description="Helical" evidence="5">
    <location>
        <begin position="217"/>
        <end position="239"/>
    </location>
</feature>
<dbReference type="OMA" id="FCSLGRI"/>
<dbReference type="STRING" id="121224.E0VJD0"/>
<feature type="transmembrane region" description="Helical" evidence="5">
    <location>
        <begin position="279"/>
        <end position="298"/>
    </location>
</feature>
<dbReference type="RefSeq" id="XP_002426224.1">
    <property type="nucleotide sequence ID" value="XM_002426179.1"/>
</dbReference>
<dbReference type="PROSITE" id="PS50850">
    <property type="entry name" value="MFS"/>
    <property type="match status" value="1"/>
</dbReference>
<proteinExistence type="predicted"/>
<dbReference type="eggNOG" id="KOG0255">
    <property type="taxonomic scope" value="Eukaryota"/>
</dbReference>
<keyword evidence="9" id="KW-1185">Reference proteome</keyword>
<feature type="transmembrane region" description="Helical" evidence="5">
    <location>
        <begin position="193"/>
        <end position="211"/>
    </location>
</feature>
<comment type="subcellular location">
    <subcellularLocation>
        <location evidence="1">Membrane</location>
        <topology evidence="1">Multi-pass membrane protein</topology>
    </subcellularLocation>
</comment>
<dbReference type="EMBL" id="DS235222">
    <property type="protein sequence ID" value="EEB13486.1"/>
    <property type="molecule type" value="Genomic_DNA"/>
</dbReference>
<accession>E0VJD0</accession>
<evidence type="ECO:0000313" key="8">
    <source>
        <dbReference type="EnsemblMetazoa" id="PHUM243100-PA"/>
    </source>
</evidence>
<keyword evidence="7" id="KW-0813">Transport</keyword>
<dbReference type="GO" id="GO:0022857">
    <property type="term" value="F:transmembrane transporter activity"/>
    <property type="evidence" value="ECO:0007669"/>
    <property type="project" value="InterPro"/>
</dbReference>
<keyword evidence="2 5" id="KW-0812">Transmembrane</keyword>
<dbReference type="GO" id="GO:0016020">
    <property type="term" value="C:membrane"/>
    <property type="evidence" value="ECO:0007669"/>
    <property type="project" value="UniProtKB-SubCell"/>
</dbReference>
<dbReference type="PANTHER" id="PTHR24064">
    <property type="entry name" value="SOLUTE CARRIER FAMILY 22 MEMBER"/>
    <property type="match status" value="1"/>
</dbReference>
<feature type="transmembrane region" description="Helical" evidence="5">
    <location>
        <begin position="363"/>
        <end position="380"/>
    </location>
</feature>
<feature type="transmembrane region" description="Helical" evidence="5">
    <location>
        <begin position="449"/>
        <end position="466"/>
    </location>
</feature>
<dbReference type="Proteomes" id="UP000009046">
    <property type="component" value="Unassembled WGS sequence"/>
</dbReference>
<dbReference type="InParanoid" id="E0VJD0"/>
<gene>
    <name evidence="8" type="primary">8230759</name>
    <name evidence="7" type="ORF">Phum_PHUM243100</name>
</gene>
<dbReference type="KEGG" id="phu:Phum_PHUM243100"/>
<evidence type="ECO:0000256" key="1">
    <source>
        <dbReference type="ARBA" id="ARBA00004141"/>
    </source>
</evidence>
<keyword evidence="7" id="KW-0762">Sugar transport</keyword>
<keyword evidence="4 5" id="KW-0472">Membrane</keyword>
<dbReference type="GeneID" id="8230759"/>
<evidence type="ECO:0000256" key="3">
    <source>
        <dbReference type="ARBA" id="ARBA00022989"/>
    </source>
</evidence>
<dbReference type="InterPro" id="IPR020846">
    <property type="entry name" value="MFS_dom"/>
</dbReference>
<feature type="transmembrane region" description="Helical" evidence="5">
    <location>
        <begin position="424"/>
        <end position="443"/>
    </location>
</feature>
<protein>
    <submittedName>
        <fullName evidence="7 8">Sugar transporter, putative</fullName>
    </submittedName>
</protein>
<dbReference type="InterPro" id="IPR005828">
    <property type="entry name" value="MFS_sugar_transport-like"/>
</dbReference>
<dbReference type="EMBL" id="AAZO01002819">
    <property type="status" value="NOT_ANNOTATED_CDS"/>
    <property type="molecule type" value="Genomic_DNA"/>
</dbReference>
<evidence type="ECO:0000313" key="7">
    <source>
        <dbReference type="EMBL" id="EEB13486.1"/>
    </source>
</evidence>
<dbReference type="HOGENOM" id="CLU_001265_33_4_1"/>
<dbReference type="EMBL" id="AAZO01002818">
    <property type="status" value="NOT_ANNOTATED_CDS"/>
    <property type="molecule type" value="Genomic_DNA"/>
</dbReference>
<evidence type="ECO:0000256" key="4">
    <source>
        <dbReference type="ARBA" id="ARBA00023136"/>
    </source>
</evidence>
<feature type="domain" description="Major facilitator superfamily (MFS) profile" evidence="6">
    <location>
        <begin position="114"/>
        <end position="496"/>
    </location>
</feature>
<evidence type="ECO:0000256" key="2">
    <source>
        <dbReference type="ARBA" id="ARBA00022692"/>
    </source>
</evidence>